<protein>
    <submittedName>
        <fullName evidence="3">Uncharacterized protein LOC109720171</fullName>
    </submittedName>
</protein>
<evidence type="ECO:0000313" key="2">
    <source>
        <dbReference type="Proteomes" id="UP000515123"/>
    </source>
</evidence>
<feature type="compositionally biased region" description="Basic residues" evidence="1">
    <location>
        <begin position="200"/>
        <end position="221"/>
    </location>
</feature>
<evidence type="ECO:0000313" key="3">
    <source>
        <dbReference type="RefSeq" id="XP_020102673.1"/>
    </source>
</evidence>
<feature type="region of interest" description="Disordered" evidence="1">
    <location>
        <begin position="197"/>
        <end position="221"/>
    </location>
</feature>
<proteinExistence type="predicted"/>
<dbReference type="Proteomes" id="UP000515123">
    <property type="component" value="Linkage group 14"/>
</dbReference>
<name>A0A6P5GA10_ANACO</name>
<gene>
    <name evidence="3" type="primary">LOC109720171</name>
</gene>
<sequence>MQWYWTITRRWISTPIQRPPLAYQPHGHVKRVLVDIVQRSYYTIRRVLPDISGGRVLTTLSQVADQMEAVLETFSTLPHYVPPGPADYGGASTSGHAPVYSPPRPSSPIEEPPYADVTDPTLAPAPQDPARAGNLVYFRRRRHMRSTRTDQPSSLAPPRPDILPAHATTMIEPVIEGAAIERLDQLEIIEPFYEHDVGRGRGRRCGRGRGHDRRRGRRRRT</sequence>
<feature type="region of interest" description="Disordered" evidence="1">
    <location>
        <begin position="85"/>
        <end position="112"/>
    </location>
</feature>
<dbReference type="RefSeq" id="XP_020102673.1">
    <property type="nucleotide sequence ID" value="XM_020247084.1"/>
</dbReference>
<reference evidence="3" key="2">
    <citation type="submission" date="2025-08" db="UniProtKB">
        <authorList>
            <consortium name="RefSeq"/>
        </authorList>
    </citation>
    <scope>IDENTIFICATION</scope>
    <source>
        <tissue evidence="3">Leaf</tissue>
    </source>
</reference>
<organism evidence="2 3">
    <name type="scientific">Ananas comosus</name>
    <name type="common">Pineapple</name>
    <name type="synonym">Ananas ananas</name>
    <dbReference type="NCBI Taxonomy" id="4615"/>
    <lineage>
        <taxon>Eukaryota</taxon>
        <taxon>Viridiplantae</taxon>
        <taxon>Streptophyta</taxon>
        <taxon>Embryophyta</taxon>
        <taxon>Tracheophyta</taxon>
        <taxon>Spermatophyta</taxon>
        <taxon>Magnoliopsida</taxon>
        <taxon>Liliopsida</taxon>
        <taxon>Poales</taxon>
        <taxon>Bromeliaceae</taxon>
        <taxon>Bromelioideae</taxon>
        <taxon>Ananas</taxon>
    </lineage>
</organism>
<reference evidence="2" key="1">
    <citation type="journal article" date="2015" name="Nat. Genet.">
        <title>The pineapple genome and the evolution of CAM photosynthesis.</title>
        <authorList>
            <person name="Ming R."/>
            <person name="VanBuren R."/>
            <person name="Wai C.M."/>
            <person name="Tang H."/>
            <person name="Schatz M.C."/>
            <person name="Bowers J.E."/>
            <person name="Lyons E."/>
            <person name="Wang M.L."/>
            <person name="Chen J."/>
            <person name="Biggers E."/>
            <person name="Zhang J."/>
            <person name="Huang L."/>
            <person name="Zhang L."/>
            <person name="Miao W."/>
            <person name="Zhang J."/>
            <person name="Ye Z."/>
            <person name="Miao C."/>
            <person name="Lin Z."/>
            <person name="Wang H."/>
            <person name="Zhou H."/>
            <person name="Yim W.C."/>
            <person name="Priest H.D."/>
            <person name="Zheng C."/>
            <person name="Woodhouse M."/>
            <person name="Edger P.P."/>
            <person name="Guyot R."/>
            <person name="Guo H.B."/>
            <person name="Guo H."/>
            <person name="Zheng G."/>
            <person name="Singh R."/>
            <person name="Sharma A."/>
            <person name="Min X."/>
            <person name="Zheng Y."/>
            <person name="Lee H."/>
            <person name="Gurtowski J."/>
            <person name="Sedlazeck F.J."/>
            <person name="Harkess A."/>
            <person name="McKain M.R."/>
            <person name="Liao Z."/>
            <person name="Fang J."/>
            <person name="Liu J."/>
            <person name="Zhang X."/>
            <person name="Zhang Q."/>
            <person name="Hu W."/>
            <person name="Qin Y."/>
            <person name="Wang K."/>
            <person name="Chen L.Y."/>
            <person name="Shirley N."/>
            <person name="Lin Y.R."/>
            <person name="Liu L.Y."/>
            <person name="Hernandez A.G."/>
            <person name="Wright C.L."/>
            <person name="Bulone V."/>
            <person name="Tuskan G.A."/>
            <person name="Heath K."/>
            <person name="Zee F."/>
            <person name="Moore P.H."/>
            <person name="Sunkar R."/>
            <person name="Leebens-Mack J.H."/>
            <person name="Mockler T."/>
            <person name="Bennetzen J.L."/>
            <person name="Freeling M."/>
            <person name="Sankoff D."/>
            <person name="Paterson A.H."/>
            <person name="Zhu X."/>
            <person name="Yang X."/>
            <person name="Smith J.A."/>
            <person name="Cushman J.C."/>
            <person name="Paull R.E."/>
            <person name="Yu Q."/>
        </authorList>
    </citation>
    <scope>NUCLEOTIDE SEQUENCE [LARGE SCALE GENOMIC DNA]</scope>
    <source>
        <strain evidence="2">cv. F153</strain>
    </source>
</reference>
<keyword evidence="2" id="KW-1185">Reference proteome</keyword>
<dbReference type="AlphaFoldDB" id="A0A6P5GA10"/>
<accession>A0A6P5GA10</accession>
<dbReference type="GeneID" id="109720171"/>
<evidence type="ECO:0000256" key="1">
    <source>
        <dbReference type="SAM" id="MobiDB-lite"/>
    </source>
</evidence>